<dbReference type="AlphaFoldDB" id="A0A7I4YXN5"/>
<evidence type="ECO:0000313" key="2">
    <source>
        <dbReference type="WBParaSite" id="HCON_00147735-00001"/>
    </source>
</evidence>
<dbReference type="Proteomes" id="UP000025227">
    <property type="component" value="Unplaced"/>
</dbReference>
<accession>A0A7I4YXN5</accession>
<sequence>RRTLQKARIPPPHTKRNSKMLYWRTKVLDPRKKARSALDSLPPNKEADHQSFQRDDDLRILLLRSLERFREKRLGFIMISRRSCALRLDYRLREVGQAVVVKGLEQYKKIDAMKDEITTLRSELLFCVLRTSVAFLCCGTETFSLLFNTGLRWIALAAAEDEMEYLRFSSFSSYNQF</sequence>
<keyword evidence="1" id="KW-1185">Reference proteome</keyword>
<protein>
    <submittedName>
        <fullName evidence="2">Kinesin motor domain-containing protein</fullName>
    </submittedName>
</protein>
<organism evidence="1 2">
    <name type="scientific">Haemonchus contortus</name>
    <name type="common">Barber pole worm</name>
    <dbReference type="NCBI Taxonomy" id="6289"/>
    <lineage>
        <taxon>Eukaryota</taxon>
        <taxon>Metazoa</taxon>
        <taxon>Ecdysozoa</taxon>
        <taxon>Nematoda</taxon>
        <taxon>Chromadorea</taxon>
        <taxon>Rhabditida</taxon>
        <taxon>Rhabditina</taxon>
        <taxon>Rhabditomorpha</taxon>
        <taxon>Strongyloidea</taxon>
        <taxon>Trichostrongylidae</taxon>
        <taxon>Haemonchus</taxon>
    </lineage>
</organism>
<reference evidence="2" key="1">
    <citation type="submission" date="2020-12" db="UniProtKB">
        <authorList>
            <consortium name="WormBaseParasite"/>
        </authorList>
    </citation>
    <scope>IDENTIFICATION</scope>
    <source>
        <strain evidence="2">MHco3</strain>
    </source>
</reference>
<dbReference type="WBParaSite" id="HCON_00147735-00001">
    <property type="protein sequence ID" value="HCON_00147735-00001"/>
    <property type="gene ID" value="HCON_00147735"/>
</dbReference>
<proteinExistence type="predicted"/>
<evidence type="ECO:0000313" key="1">
    <source>
        <dbReference type="Proteomes" id="UP000025227"/>
    </source>
</evidence>
<dbReference type="OrthoDB" id="9898580at2759"/>
<name>A0A7I4YXN5_HAECO</name>